<dbReference type="InterPro" id="IPR000626">
    <property type="entry name" value="Ubiquitin-like_dom"/>
</dbReference>
<dbReference type="PANTHER" id="PTHR46555">
    <property type="entry name" value="UBIQUITIN-LIKE PROTEIN 4A"/>
    <property type="match status" value="1"/>
</dbReference>
<dbReference type="Pfam" id="PF00240">
    <property type="entry name" value="ubiquitin"/>
    <property type="match status" value="1"/>
</dbReference>
<comment type="subcellular location">
    <subcellularLocation>
        <location evidence="1">Cytoplasm</location>
        <location evidence="1">Cytosol</location>
    </subcellularLocation>
</comment>
<dbReference type="GO" id="GO:0005829">
    <property type="term" value="C:cytosol"/>
    <property type="evidence" value="ECO:0007669"/>
    <property type="project" value="UniProtKB-SubCell"/>
</dbReference>
<protein>
    <recommendedName>
        <fullName evidence="3">Ubiquitin-like domain-containing protein</fullName>
    </recommendedName>
</protein>
<evidence type="ECO:0000256" key="2">
    <source>
        <dbReference type="ARBA" id="ARBA00022490"/>
    </source>
</evidence>
<reference evidence="4 5" key="1">
    <citation type="journal article" date="2024" name="bioRxiv">
        <title>A reference genome for Trichogramma kaykai: A tiny desert-dwelling parasitoid wasp with competing sex-ratio distorters.</title>
        <authorList>
            <person name="Culotta J."/>
            <person name="Lindsey A.R."/>
        </authorList>
    </citation>
    <scope>NUCLEOTIDE SEQUENCE [LARGE SCALE GENOMIC DNA]</scope>
    <source>
        <strain evidence="4 5">KSX58</strain>
    </source>
</reference>
<evidence type="ECO:0000313" key="4">
    <source>
        <dbReference type="EMBL" id="KAL3399175.1"/>
    </source>
</evidence>
<evidence type="ECO:0000313" key="5">
    <source>
        <dbReference type="Proteomes" id="UP001627154"/>
    </source>
</evidence>
<keyword evidence="2" id="KW-0963">Cytoplasm</keyword>
<dbReference type="InterPro" id="IPR029071">
    <property type="entry name" value="Ubiquitin-like_domsf"/>
</dbReference>
<name>A0ABD2X1W8_9HYME</name>
<dbReference type="EMBL" id="JBJJXI010000058">
    <property type="protein sequence ID" value="KAL3399175.1"/>
    <property type="molecule type" value="Genomic_DNA"/>
</dbReference>
<sequence>MKVKVKMLMGEEHIFEILPTETILQVKEKIRDKLAIDVPQQSLLFMGKALTDENEVGFYPGIKDESKLILVKKAPQISTPKNGLHIFKTEILKVLKNYYTESDALTIANQTIKDLQMKVAHMSYDDLERLATALLQDQENNI</sequence>
<dbReference type="Proteomes" id="UP001627154">
    <property type="component" value="Unassembled WGS sequence"/>
</dbReference>
<evidence type="ECO:0000256" key="1">
    <source>
        <dbReference type="ARBA" id="ARBA00004514"/>
    </source>
</evidence>
<keyword evidence="5" id="KW-1185">Reference proteome</keyword>
<feature type="domain" description="Ubiquitin-like" evidence="3">
    <location>
        <begin position="1"/>
        <end position="73"/>
    </location>
</feature>
<dbReference type="PANTHER" id="PTHR46555:SF1">
    <property type="entry name" value="UBIQUITIN-LIKE PROTEIN 4A"/>
    <property type="match status" value="1"/>
</dbReference>
<comment type="caution">
    <text evidence="4">The sequence shown here is derived from an EMBL/GenBank/DDBJ whole genome shotgun (WGS) entry which is preliminary data.</text>
</comment>
<dbReference type="Gene3D" id="3.10.20.90">
    <property type="entry name" value="Phosphatidylinositol 3-kinase Catalytic Subunit, Chain A, domain 1"/>
    <property type="match status" value="1"/>
</dbReference>
<organism evidence="4 5">
    <name type="scientific">Trichogramma kaykai</name>
    <dbReference type="NCBI Taxonomy" id="54128"/>
    <lineage>
        <taxon>Eukaryota</taxon>
        <taxon>Metazoa</taxon>
        <taxon>Ecdysozoa</taxon>
        <taxon>Arthropoda</taxon>
        <taxon>Hexapoda</taxon>
        <taxon>Insecta</taxon>
        <taxon>Pterygota</taxon>
        <taxon>Neoptera</taxon>
        <taxon>Endopterygota</taxon>
        <taxon>Hymenoptera</taxon>
        <taxon>Apocrita</taxon>
        <taxon>Proctotrupomorpha</taxon>
        <taxon>Chalcidoidea</taxon>
        <taxon>Trichogrammatidae</taxon>
        <taxon>Trichogramma</taxon>
    </lineage>
</organism>
<gene>
    <name evidence="4" type="ORF">TKK_007385</name>
</gene>
<accession>A0ABD2X1W8</accession>
<dbReference type="InterPro" id="IPR047154">
    <property type="entry name" value="UBL4A-like"/>
</dbReference>
<evidence type="ECO:0000259" key="3">
    <source>
        <dbReference type="PROSITE" id="PS50053"/>
    </source>
</evidence>
<dbReference type="SMART" id="SM00213">
    <property type="entry name" value="UBQ"/>
    <property type="match status" value="1"/>
</dbReference>
<dbReference type="SUPFAM" id="SSF54236">
    <property type="entry name" value="Ubiquitin-like"/>
    <property type="match status" value="1"/>
</dbReference>
<proteinExistence type="predicted"/>
<dbReference type="AlphaFoldDB" id="A0ABD2X1W8"/>
<dbReference type="PROSITE" id="PS50053">
    <property type="entry name" value="UBIQUITIN_2"/>
    <property type="match status" value="1"/>
</dbReference>